<organism evidence="1 2">
    <name type="scientific">Eiseniibacteriota bacterium</name>
    <dbReference type="NCBI Taxonomy" id="2212470"/>
    <lineage>
        <taxon>Bacteria</taxon>
        <taxon>Candidatus Eiseniibacteriota</taxon>
    </lineage>
</organism>
<sequence length="127" mass="14119">MWSIALLPRTSRCTYNLLDAHVLDAALEELTVDLVPISKQVARPVVPRECFDDLLGCPLGSWVCSHVEMQDASAFMGKDEEDEEDLVPYGRDDEEVDCDDVFDVVVQERSPRGGGWLTPTGHVLLDS</sequence>
<gene>
    <name evidence="1" type="ORF">ACFL6M_05240</name>
</gene>
<name>A0ABV6YKX2_UNCEI</name>
<reference evidence="1 2" key="1">
    <citation type="submission" date="2024-09" db="EMBL/GenBank/DDBJ databases">
        <authorList>
            <person name="D'Angelo T."/>
        </authorList>
    </citation>
    <scope>NUCLEOTIDE SEQUENCE [LARGE SCALE GENOMIC DNA]</scope>
    <source>
        <strain evidence="1">SAG AM-320-E07</strain>
    </source>
</reference>
<evidence type="ECO:0000313" key="2">
    <source>
        <dbReference type="Proteomes" id="UP001593833"/>
    </source>
</evidence>
<comment type="caution">
    <text evidence="1">The sequence shown here is derived from an EMBL/GenBank/DDBJ whole genome shotgun (WGS) entry which is preliminary data.</text>
</comment>
<proteinExistence type="predicted"/>
<keyword evidence="2" id="KW-1185">Reference proteome</keyword>
<protein>
    <submittedName>
        <fullName evidence="1">Uncharacterized protein</fullName>
    </submittedName>
</protein>
<dbReference type="EMBL" id="JBHPKH010000057">
    <property type="protein sequence ID" value="MFC1572987.1"/>
    <property type="molecule type" value="Genomic_DNA"/>
</dbReference>
<accession>A0ABV6YKX2</accession>
<evidence type="ECO:0000313" key="1">
    <source>
        <dbReference type="EMBL" id="MFC1572987.1"/>
    </source>
</evidence>
<dbReference type="Proteomes" id="UP001593833">
    <property type="component" value="Unassembled WGS sequence"/>
</dbReference>